<comment type="caution">
    <text evidence="5">The sequence shown here is derived from an EMBL/GenBank/DDBJ whole genome shotgun (WGS) entry which is preliminary data.</text>
</comment>
<evidence type="ECO:0000259" key="4">
    <source>
        <dbReference type="Pfam" id="PF12544"/>
    </source>
</evidence>
<evidence type="ECO:0000256" key="3">
    <source>
        <dbReference type="PIRSR" id="PIRSR603739-50"/>
    </source>
</evidence>
<dbReference type="SUPFAM" id="SSF102114">
    <property type="entry name" value="Radical SAM enzymes"/>
    <property type="match status" value="1"/>
</dbReference>
<keyword evidence="1" id="KW-0411">Iron-sulfur</keyword>
<evidence type="ECO:0000313" key="6">
    <source>
        <dbReference type="Proteomes" id="UP000237839"/>
    </source>
</evidence>
<dbReference type="Gene3D" id="3.20.20.70">
    <property type="entry name" value="Aldolase class I"/>
    <property type="match status" value="1"/>
</dbReference>
<dbReference type="AlphaFoldDB" id="A0A2S9H2L7"/>
<dbReference type="InterPro" id="IPR013785">
    <property type="entry name" value="Aldolase_TIM"/>
</dbReference>
<proteinExistence type="predicted"/>
<dbReference type="PANTHER" id="PTHR30538">
    <property type="entry name" value="LYSINE 2,3-AMINOMUTASE-RELATED"/>
    <property type="match status" value="1"/>
</dbReference>
<dbReference type="EMBL" id="PUGF01000003">
    <property type="protein sequence ID" value="PRC94208.1"/>
    <property type="molecule type" value="Genomic_DNA"/>
</dbReference>
<protein>
    <submittedName>
        <fullName evidence="5">Lysine-2,3-aminomutase</fullName>
    </submittedName>
</protein>
<dbReference type="PANTHER" id="PTHR30538:SF0">
    <property type="entry name" value="L-LYSINE 2,3-AMINOMUTASE AQ_1632-RELATED"/>
    <property type="match status" value="1"/>
</dbReference>
<keyword evidence="3" id="KW-0663">Pyridoxal phosphate</keyword>
<name>A0A2S9H2L7_9BURK</name>
<reference evidence="5 6" key="1">
    <citation type="submission" date="2018-02" db="EMBL/GenBank/DDBJ databases">
        <title>Solimicrobium silvestre gen. nov., sp. nov., isolated from alpine forest soil.</title>
        <authorList>
            <person name="Margesin R."/>
            <person name="Albuquerque L."/>
            <person name="Zhang D.-C."/>
            <person name="Froufe H.J.C."/>
            <person name="Severino R."/>
            <person name="Roxo I."/>
            <person name="Egas C."/>
            <person name="Da Costa M.S."/>
        </authorList>
    </citation>
    <scope>NUCLEOTIDE SEQUENCE [LARGE SCALE GENOMIC DNA]</scope>
    <source>
        <strain evidence="5 6">S20-91</strain>
    </source>
</reference>
<dbReference type="OrthoDB" id="9768064at2"/>
<dbReference type="InterPro" id="IPR025895">
    <property type="entry name" value="LAM_C_dom"/>
</dbReference>
<feature type="domain" description="Lysine-2,3-aminomutase C-terminal" evidence="4">
    <location>
        <begin position="116"/>
        <end position="140"/>
    </location>
</feature>
<keyword evidence="1" id="KW-0408">Iron</keyword>
<dbReference type="InterPro" id="IPR003739">
    <property type="entry name" value="Lys_aminomutase/Glu_NH3_mut"/>
</dbReference>
<dbReference type="Pfam" id="PF12544">
    <property type="entry name" value="LAM_C"/>
    <property type="match status" value="1"/>
</dbReference>
<accession>A0A2S9H2L7</accession>
<dbReference type="InterPro" id="IPR058240">
    <property type="entry name" value="rSAM_sf"/>
</dbReference>
<organism evidence="5 6">
    <name type="scientific">Solimicrobium silvestre</name>
    <dbReference type="NCBI Taxonomy" id="2099400"/>
    <lineage>
        <taxon>Bacteria</taxon>
        <taxon>Pseudomonadati</taxon>
        <taxon>Pseudomonadota</taxon>
        <taxon>Betaproteobacteria</taxon>
        <taxon>Burkholderiales</taxon>
        <taxon>Oxalobacteraceae</taxon>
        <taxon>Solimicrobium</taxon>
    </lineage>
</organism>
<keyword evidence="6" id="KW-1185">Reference proteome</keyword>
<dbReference type="GO" id="GO:0051539">
    <property type="term" value="F:4 iron, 4 sulfur cluster binding"/>
    <property type="evidence" value="ECO:0007669"/>
    <property type="project" value="UniProtKB-KW"/>
</dbReference>
<dbReference type="GO" id="GO:0016853">
    <property type="term" value="F:isomerase activity"/>
    <property type="evidence" value="ECO:0007669"/>
    <property type="project" value="UniProtKB-KW"/>
</dbReference>
<dbReference type="Proteomes" id="UP000237839">
    <property type="component" value="Unassembled WGS sequence"/>
</dbReference>
<dbReference type="RefSeq" id="WP_105530545.1">
    <property type="nucleotide sequence ID" value="NZ_PUGF01000003.1"/>
</dbReference>
<evidence type="ECO:0000256" key="2">
    <source>
        <dbReference type="ARBA" id="ARBA00023235"/>
    </source>
</evidence>
<gene>
    <name evidence="5" type="ORF">S2091_0829</name>
</gene>
<evidence type="ECO:0000313" key="5">
    <source>
        <dbReference type="EMBL" id="PRC94208.1"/>
    </source>
</evidence>
<feature type="modified residue" description="N6-(pyridoxal phosphate)lysine" evidence="3">
    <location>
        <position position="139"/>
    </location>
</feature>
<comment type="cofactor">
    <cofactor evidence="3">
        <name>pyridoxal 5'-phosphate</name>
        <dbReference type="ChEBI" id="CHEBI:597326"/>
    </cofactor>
</comment>
<keyword evidence="2" id="KW-0413">Isomerase</keyword>
<evidence type="ECO:0000256" key="1">
    <source>
        <dbReference type="ARBA" id="ARBA00022485"/>
    </source>
</evidence>
<keyword evidence="1" id="KW-0479">Metal-binding</keyword>
<sequence>MKITADHAWTDALTQISDLGRARGVEVSLHTHFNHPTEITSFVVQASNTLFSRGVMVRNQTVLLRGVNDNSQTLGMLVKRLGDLHIHPYYVYLCDPVLGIEDMRVDVATACRLEKEIRGLTAGYNMPAFVVDAPGGGGKRLVHSYEAYNADSGLVSFAAPAVKRGKLFLYPDPLHTLSPANRQRWFDPETAR</sequence>
<keyword evidence="1" id="KW-0004">4Fe-4S</keyword>